<sequence>MKIYLIQATCLVLLDVFPTQYHSLDGDHMELSLIPRIEGQRGVRVETARLERSWDGEKPGDILMAFYFNGEYVSRHVLKRCFPKSDVFELFELSRREKYSLRPSAKFINPGGWNKNSAGKHGYLVHYQHKSELVTFDVGWAVPYSYLDTLEARGK</sequence>
<dbReference type="EMBL" id="FR824163">
    <property type="protein sequence ID" value="CCA21304.1"/>
    <property type="molecule type" value="Genomic_DNA"/>
</dbReference>
<accession>F0WJ58</accession>
<protein>
    <submittedName>
        <fullName evidence="1">AlNc14C118G6589 protein</fullName>
    </submittedName>
</protein>
<organism evidence="1">
    <name type="scientific">Albugo laibachii Nc14</name>
    <dbReference type="NCBI Taxonomy" id="890382"/>
    <lineage>
        <taxon>Eukaryota</taxon>
        <taxon>Sar</taxon>
        <taxon>Stramenopiles</taxon>
        <taxon>Oomycota</taxon>
        <taxon>Peronosporomycetes</taxon>
        <taxon>Albuginales</taxon>
        <taxon>Albuginaceae</taxon>
        <taxon>Albugo</taxon>
    </lineage>
</organism>
<reference evidence="1" key="2">
    <citation type="submission" date="2011-02" db="EMBL/GenBank/DDBJ databases">
        <authorList>
            <person name="MacLean D."/>
        </authorList>
    </citation>
    <scope>NUCLEOTIDE SEQUENCE</scope>
</reference>
<dbReference type="HOGENOM" id="CLU_1698738_0_0_1"/>
<dbReference type="AlphaFoldDB" id="F0WJ58"/>
<reference evidence="1" key="1">
    <citation type="journal article" date="2011" name="PLoS Biol.">
        <title>Gene gain and loss during evolution of obligate parasitism in the white rust pathogen of Arabidopsis thaliana.</title>
        <authorList>
            <person name="Kemen E."/>
            <person name="Gardiner A."/>
            <person name="Schultz-Larsen T."/>
            <person name="Kemen A.C."/>
            <person name="Balmuth A.L."/>
            <person name="Robert-Seilaniantz A."/>
            <person name="Bailey K."/>
            <person name="Holub E."/>
            <person name="Studholme D.J."/>
            <person name="Maclean D."/>
            <person name="Jones J.D."/>
        </authorList>
    </citation>
    <scope>NUCLEOTIDE SEQUENCE</scope>
</reference>
<name>F0WJ58_9STRA</name>
<evidence type="ECO:0000313" key="1">
    <source>
        <dbReference type="EMBL" id="CCA21304.1"/>
    </source>
</evidence>
<gene>
    <name evidence="1" type="primary">AlNc14C118G6589</name>
    <name evidence="1" type="ORF">ALNC14_074470</name>
</gene>
<proteinExistence type="predicted"/>